<feature type="transmembrane region" description="Helical" evidence="1">
    <location>
        <begin position="154"/>
        <end position="171"/>
    </location>
</feature>
<feature type="transmembrane region" description="Helical" evidence="1">
    <location>
        <begin position="118"/>
        <end position="142"/>
    </location>
</feature>
<dbReference type="OrthoDB" id="420606at2759"/>
<dbReference type="AlphaFoldDB" id="A0A183CVN9"/>
<keyword evidence="1" id="KW-1133">Transmembrane helix</keyword>
<evidence type="ECO:0000313" key="3">
    <source>
        <dbReference type="Proteomes" id="UP000271098"/>
    </source>
</evidence>
<evidence type="ECO:0000313" key="4">
    <source>
        <dbReference type="WBParaSite" id="GPUH_0000053001-mRNA-1"/>
    </source>
</evidence>
<accession>A0A183CVN9</accession>
<dbReference type="EMBL" id="UYRT01000486">
    <property type="protein sequence ID" value="VDK28255.1"/>
    <property type="molecule type" value="Genomic_DNA"/>
</dbReference>
<reference evidence="2 3" key="2">
    <citation type="submission" date="2018-11" db="EMBL/GenBank/DDBJ databases">
        <authorList>
            <consortium name="Pathogen Informatics"/>
        </authorList>
    </citation>
    <scope>NUCLEOTIDE SEQUENCE [LARGE SCALE GENOMIC DNA]</scope>
</reference>
<dbReference type="GO" id="GO:0005783">
    <property type="term" value="C:endoplasmic reticulum"/>
    <property type="evidence" value="ECO:0007669"/>
    <property type="project" value="TreeGrafter"/>
</dbReference>
<evidence type="ECO:0000313" key="2">
    <source>
        <dbReference type="EMBL" id="VDK28255.1"/>
    </source>
</evidence>
<feature type="transmembrane region" description="Helical" evidence="1">
    <location>
        <begin position="260"/>
        <end position="280"/>
    </location>
</feature>
<dbReference type="InterPro" id="IPR051085">
    <property type="entry name" value="MB_O-acyltransferase"/>
</dbReference>
<reference evidence="4" key="1">
    <citation type="submission" date="2016-06" db="UniProtKB">
        <authorList>
            <consortium name="WormBaseParasite"/>
        </authorList>
    </citation>
    <scope>IDENTIFICATION</scope>
</reference>
<feature type="transmembrane region" description="Helical" evidence="1">
    <location>
        <begin position="30"/>
        <end position="51"/>
    </location>
</feature>
<dbReference type="PANTHER" id="PTHR13285:SF22">
    <property type="entry name" value="PROTEIN-CYSTEINE N-PALMITOYLTRANSFERASE HHAT"/>
    <property type="match status" value="1"/>
</dbReference>
<name>A0A183CVN9_9BILA</name>
<feature type="transmembrane region" description="Helical" evidence="1">
    <location>
        <begin position="380"/>
        <end position="397"/>
    </location>
</feature>
<dbReference type="Proteomes" id="UP000271098">
    <property type="component" value="Unassembled WGS sequence"/>
</dbReference>
<proteinExistence type="predicted"/>
<organism evidence="4">
    <name type="scientific">Gongylonema pulchrum</name>
    <dbReference type="NCBI Taxonomy" id="637853"/>
    <lineage>
        <taxon>Eukaryota</taxon>
        <taxon>Metazoa</taxon>
        <taxon>Ecdysozoa</taxon>
        <taxon>Nematoda</taxon>
        <taxon>Chromadorea</taxon>
        <taxon>Rhabditida</taxon>
        <taxon>Spirurina</taxon>
        <taxon>Spiruromorpha</taxon>
        <taxon>Spiruroidea</taxon>
        <taxon>Gongylonematidae</taxon>
        <taxon>Gongylonema</taxon>
    </lineage>
</organism>
<keyword evidence="1" id="KW-0812">Transmembrane</keyword>
<keyword evidence="1" id="KW-0472">Membrane</keyword>
<evidence type="ECO:0000256" key="1">
    <source>
        <dbReference type="SAM" id="Phobius"/>
    </source>
</evidence>
<keyword evidence="3" id="KW-1185">Reference proteome</keyword>
<dbReference type="GO" id="GO:0016409">
    <property type="term" value="F:palmitoyltransferase activity"/>
    <property type="evidence" value="ECO:0007669"/>
    <property type="project" value="TreeGrafter"/>
</dbReference>
<feature type="transmembrane region" description="Helical" evidence="1">
    <location>
        <begin position="86"/>
        <end position="106"/>
    </location>
</feature>
<dbReference type="PANTHER" id="PTHR13285">
    <property type="entry name" value="ACYLTRANSFERASE"/>
    <property type="match status" value="1"/>
</dbReference>
<feature type="transmembrane region" description="Helical" evidence="1">
    <location>
        <begin position="219"/>
        <end position="239"/>
    </location>
</feature>
<feature type="transmembrane region" description="Helical" evidence="1">
    <location>
        <begin position="300"/>
        <end position="321"/>
    </location>
</feature>
<protein>
    <submittedName>
        <fullName evidence="4">Acyl_transf_3 domain-containing protein</fullName>
    </submittedName>
</protein>
<dbReference type="WBParaSite" id="GPUH_0000053001-mRNA-1">
    <property type="protein sequence ID" value="GPUH_0000053001-mRNA-1"/>
    <property type="gene ID" value="GPUH_0000053001"/>
</dbReference>
<sequence length="456" mass="53692">MVASASADEKCSTRHRKVLFQYPALPKFELRLYIVVVCCAAAYAWSEVLIASNKFEFKFGKPASLHHFPLIGDRFKDESNWEWSRWSPLAFSLLPFLIMHSVIFNIGSELVSEDVLQCVTIIYSILYSTALFTSWLVFVSLLQGTFIFLATHYIRRWFTVWISSLPILYFTMHRTLDLSSDPFLVLVFVSYTLLSYISYNLEAQAGRTRPEDNTVLKRYIRMLFYTYYPPYMISLVVVYPEFERQMRERRTRFRDWQKTIFLAIKIGFWWFFTHFILYFMYFEGMLYDLDYARSLPKNEFVTLGMALGVFFHLKYVVIFGVPRVFALADNMQPADGPICIARVTLYSKIWRCFDRGLYSFFKRYIFIPICAPTFSVSRKIFGVLVSYGFVLLWHGFYHQNIVRSSIHYNFLLLANWTMRRLFCVQSPAGDCTQNKSRIANADYDGKSDLENNAAFF</sequence>
<gene>
    <name evidence="2" type="ORF">GPUH_LOCUS530</name>
</gene>
<feature type="transmembrane region" description="Helical" evidence="1">
    <location>
        <begin position="183"/>
        <end position="199"/>
    </location>
</feature>